<feature type="compositionally biased region" description="Low complexity" evidence="9">
    <location>
        <begin position="302"/>
        <end position="311"/>
    </location>
</feature>
<organism evidence="11 12">
    <name type="scientific">Allomyces macrogynus (strain ATCC 38327)</name>
    <name type="common">Allomyces javanicus var. macrogynus</name>
    <dbReference type="NCBI Taxonomy" id="578462"/>
    <lineage>
        <taxon>Eukaryota</taxon>
        <taxon>Fungi</taxon>
        <taxon>Fungi incertae sedis</taxon>
        <taxon>Blastocladiomycota</taxon>
        <taxon>Blastocladiomycetes</taxon>
        <taxon>Blastocladiales</taxon>
        <taxon>Blastocladiaceae</taxon>
        <taxon>Allomyces</taxon>
    </lineage>
</organism>
<evidence type="ECO:0000259" key="10">
    <source>
        <dbReference type="PROSITE" id="PS51462"/>
    </source>
</evidence>
<gene>
    <name evidence="11" type="ORF">AMAG_09754</name>
</gene>
<dbReference type="GO" id="GO:0000290">
    <property type="term" value="P:deadenylation-dependent decapping of nuclear-transcribed mRNA"/>
    <property type="evidence" value="ECO:0007669"/>
    <property type="project" value="InterPro"/>
</dbReference>
<evidence type="ECO:0000256" key="8">
    <source>
        <dbReference type="ARBA" id="ARBA00023211"/>
    </source>
</evidence>
<evidence type="ECO:0000256" key="4">
    <source>
        <dbReference type="ARBA" id="ARBA00022490"/>
    </source>
</evidence>
<reference evidence="11 12" key="1">
    <citation type="submission" date="2009-11" db="EMBL/GenBank/DDBJ databases">
        <title>Annotation of Allomyces macrogynus ATCC 38327.</title>
        <authorList>
            <consortium name="The Broad Institute Genome Sequencing Platform"/>
            <person name="Russ C."/>
            <person name="Cuomo C."/>
            <person name="Burger G."/>
            <person name="Gray M.W."/>
            <person name="Holland P.W.H."/>
            <person name="King N."/>
            <person name="Lang F.B.F."/>
            <person name="Roger A.J."/>
            <person name="Ruiz-Trillo I."/>
            <person name="Young S.K."/>
            <person name="Zeng Q."/>
            <person name="Gargeya S."/>
            <person name="Fitzgerald M."/>
            <person name="Haas B."/>
            <person name="Abouelleil A."/>
            <person name="Alvarado L."/>
            <person name="Arachchi H.M."/>
            <person name="Berlin A."/>
            <person name="Chapman S.B."/>
            <person name="Gearin G."/>
            <person name="Goldberg J."/>
            <person name="Griggs A."/>
            <person name="Gujja S."/>
            <person name="Hansen M."/>
            <person name="Heiman D."/>
            <person name="Howarth C."/>
            <person name="Larimer J."/>
            <person name="Lui A."/>
            <person name="MacDonald P.J.P."/>
            <person name="McCowen C."/>
            <person name="Montmayeur A."/>
            <person name="Murphy C."/>
            <person name="Neiman D."/>
            <person name="Pearson M."/>
            <person name="Priest M."/>
            <person name="Roberts A."/>
            <person name="Saif S."/>
            <person name="Shea T."/>
            <person name="Sisk P."/>
            <person name="Stolte C."/>
            <person name="Sykes S."/>
            <person name="Wortman J."/>
            <person name="Nusbaum C."/>
            <person name="Birren B."/>
        </authorList>
    </citation>
    <scope>NUCLEOTIDE SEQUENCE [LARGE SCALE GENOMIC DNA]</scope>
    <source>
        <strain evidence="11 12">ATCC 38327</strain>
    </source>
</reference>
<dbReference type="SUPFAM" id="SSF140586">
    <property type="entry name" value="Dcp2 domain-like"/>
    <property type="match status" value="1"/>
</dbReference>
<comment type="similarity">
    <text evidence="3">Belongs to the Nudix hydrolase family. DCP2 subfamily.</text>
</comment>
<evidence type="ECO:0000256" key="6">
    <source>
        <dbReference type="ARBA" id="ARBA00022801"/>
    </source>
</evidence>
<dbReference type="InterPro" id="IPR036189">
    <property type="entry name" value="DCP2_BoxA_sf"/>
</dbReference>
<sequence>MTFSNLSLSEVLDDLGSRFIINVPDEELASIERICFQIEQAHWYYEDFHCPLLHEWAEVHEKAFDDFMKYKFRVPVCGAIVINEDLDQVLLVKGWNSRNWTFPRGKINKGEKELKCAVREVMEEVGFDVTPYLVTTNHPPSNASLDVNEPDHMEITIKEQRLRLYIVTGVPTSTHFETRTRKEISQIGWHYLSDLPGFSTKKTHHDTASSTKNKNHYYMLVPFMTGLRKWLNKRRKHLRKRPVVDDSEYDTEPPMQRAASPPAAIAAADASQQLKQLLGIGAPRPSSPRDSTATPPPPAAPPAISAHAAPAVSTVSPDGGAPRSKPATDAAAAHPWLGAVELK</sequence>
<dbReference type="SMART" id="SM01125">
    <property type="entry name" value="DCP2"/>
    <property type="match status" value="1"/>
</dbReference>
<dbReference type="InterPro" id="IPR020084">
    <property type="entry name" value="NUDIX_hydrolase_CS"/>
</dbReference>
<dbReference type="OMA" id="PIRLCFQ"/>
<evidence type="ECO:0000256" key="5">
    <source>
        <dbReference type="ARBA" id="ARBA00022723"/>
    </source>
</evidence>
<evidence type="ECO:0000256" key="2">
    <source>
        <dbReference type="ARBA" id="ARBA00004496"/>
    </source>
</evidence>
<dbReference type="EMBL" id="GG745348">
    <property type="protein sequence ID" value="KNE65775.1"/>
    <property type="molecule type" value="Genomic_DNA"/>
</dbReference>
<keyword evidence="8" id="KW-0464">Manganese</keyword>
<name>A0A0L0STQ7_ALLM3</name>
<dbReference type="InterPro" id="IPR015797">
    <property type="entry name" value="NUDIX_hydrolase-like_dom_sf"/>
</dbReference>
<evidence type="ECO:0000256" key="7">
    <source>
        <dbReference type="ARBA" id="ARBA00022884"/>
    </source>
</evidence>
<keyword evidence="6" id="KW-0378">Hydrolase</keyword>
<keyword evidence="12" id="KW-1185">Reference proteome</keyword>
<dbReference type="SUPFAM" id="SSF55811">
    <property type="entry name" value="Nudix"/>
    <property type="match status" value="1"/>
</dbReference>
<dbReference type="GO" id="GO:0030145">
    <property type="term" value="F:manganese ion binding"/>
    <property type="evidence" value="ECO:0007669"/>
    <property type="project" value="InterPro"/>
</dbReference>
<keyword evidence="5" id="KW-0479">Metal-binding</keyword>
<evidence type="ECO:0000256" key="1">
    <source>
        <dbReference type="ARBA" id="ARBA00001936"/>
    </source>
</evidence>
<dbReference type="PROSITE" id="PS00893">
    <property type="entry name" value="NUDIX_BOX"/>
    <property type="match status" value="1"/>
</dbReference>
<dbReference type="InterPro" id="IPR007722">
    <property type="entry name" value="DCP2_BoxA"/>
</dbReference>
<dbReference type="STRING" id="578462.A0A0L0STQ7"/>
<dbReference type="PANTHER" id="PTHR23114:SF17">
    <property type="entry name" value="M7GPPPN-MRNA HYDROLASE"/>
    <property type="match status" value="1"/>
</dbReference>
<feature type="region of interest" description="Disordered" evidence="9">
    <location>
        <begin position="236"/>
        <end position="264"/>
    </location>
</feature>
<feature type="compositionally biased region" description="Low complexity" evidence="9">
    <location>
        <begin position="282"/>
        <end position="293"/>
    </location>
</feature>
<evidence type="ECO:0000256" key="9">
    <source>
        <dbReference type="SAM" id="MobiDB-lite"/>
    </source>
</evidence>
<dbReference type="GO" id="GO:0140933">
    <property type="term" value="F:5'-(N(7)-methylguanosine 5'-triphospho)-[mRNA] hydrolase activity"/>
    <property type="evidence" value="ECO:0007669"/>
    <property type="project" value="InterPro"/>
</dbReference>
<feature type="domain" description="Nudix hydrolase" evidence="10">
    <location>
        <begin position="72"/>
        <end position="213"/>
    </location>
</feature>
<evidence type="ECO:0000256" key="3">
    <source>
        <dbReference type="ARBA" id="ARBA00005279"/>
    </source>
</evidence>
<keyword evidence="7" id="KW-0694">RNA-binding</keyword>
<dbReference type="PROSITE" id="PS51462">
    <property type="entry name" value="NUDIX"/>
    <property type="match status" value="1"/>
</dbReference>
<dbReference type="AlphaFoldDB" id="A0A0L0STQ7"/>
<dbReference type="Gene3D" id="3.90.79.10">
    <property type="entry name" value="Nucleoside Triphosphate Pyrophosphohydrolase"/>
    <property type="match status" value="1"/>
</dbReference>
<dbReference type="eggNOG" id="KOG2937">
    <property type="taxonomic scope" value="Eukaryota"/>
</dbReference>
<dbReference type="FunFam" id="3.90.79.10:FF:000003">
    <property type="entry name" value="M7GpppN-mRNA hydrolase isoform 2"/>
    <property type="match status" value="1"/>
</dbReference>
<dbReference type="Pfam" id="PF05026">
    <property type="entry name" value="DCP2"/>
    <property type="match status" value="1"/>
</dbReference>
<dbReference type="Pfam" id="PF00293">
    <property type="entry name" value="NUDIX"/>
    <property type="match status" value="1"/>
</dbReference>
<comment type="subcellular location">
    <subcellularLocation>
        <location evidence="2">Cytoplasm</location>
    </subcellularLocation>
</comment>
<evidence type="ECO:0000313" key="12">
    <source>
        <dbReference type="Proteomes" id="UP000054350"/>
    </source>
</evidence>
<proteinExistence type="inferred from homology"/>
<dbReference type="GO" id="GO:0000184">
    <property type="term" value="P:nuclear-transcribed mRNA catabolic process, nonsense-mediated decay"/>
    <property type="evidence" value="ECO:0007669"/>
    <property type="project" value="InterPro"/>
</dbReference>
<dbReference type="PANTHER" id="PTHR23114">
    <property type="entry name" value="M7GPPPN-MRNA HYDROLASE"/>
    <property type="match status" value="1"/>
</dbReference>
<dbReference type="InterPro" id="IPR000086">
    <property type="entry name" value="NUDIX_hydrolase_dom"/>
</dbReference>
<keyword evidence="4" id="KW-0963">Cytoplasm</keyword>
<protein>
    <recommendedName>
        <fullName evidence="10">Nudix hydrolase domain-containing protein</fullName>
    </recommendedName>
</protein>
<feature type="region of interest" description="Disordered" evidence="9">
    <location>
        <begin position="280"/>
        <end position="343"/>
    </location>
</feature>
<accession>A0A0L0STQ7</accession>
<comment type="cofactor">
    <cofactor evidence="1">
        <name>Mn(2+)</name>
        <dbReference type="ChEBI" id="CHEBI:29035"/>
    </cofactor>
</comment>
<dbReference type="OrthoDB" id="18996at2759"/>
<dbReference type="InterPro" id="IPR044099">
    <property type="entry name" value="Dcp2_NUDIX"/>
</dbReference>
<dbReference type="Gene3D" id="1.10.10.1050">
    <property type="entry name" value="Dcp2, box A domain"/>
    <property type="match status" value="2"/>
</dbReference>
<dbReference type="GO" id="GO:0000932">
    <property type="term" value="C:P-body"/>
    <property type="evidence" value="ECO:0007669"/>
    <property type="project" value="TreeGrafter"/>
</dbReference>
<dbReference type="CDD" id="cd03672">
    <property type="entry name" value="NUDIX_Dcp2p_Nudt20"/>
    <property type="match status" value="1"/>
</dbReference>
<dbReference type="Proteomes" id="UP000054350">
    <property type="component" value="Unassembled WGS sequence"/>
</dbReference>
<evidence type="ECO:0000313" key="11">
    <source>
        <dbReference type="EMBL" id="KNE65775.1"/>
    </source>
</evidence>
<reference evidence="12" key="2">
    <citation type="submission" date="2009-11" db="EMBL/GenBank/DDBJ databases">
        <title>The Genome Sequence of Allomyces macrogynus strain ATCC 38327.</title>
        <authorList>
            <consortium name="The Broad Institute Genome Sequencing Platform"/>
            <person name="Russ C."/>
            <person name="Cuomo C."/>
            <person name="Shea T."/>
            <person name="Young S.K."/>
            <person name="Zeng Q."/>
            <person name="Koehrsen M."/>
            <person name="Haas B."/>
            <person name="Borodovsky M."/>
            <person name="Guigo R."/>
            <person name="Alvarado L."/>
            <person name="Berlin A."/>
            <person name="Borenstein D."/>
            <person name="Chen Z."/>
            <person name="Engels R."/>
            <person name="Freedman E."/>
            <person name="Gellesch M."/>
            <person name="Goldberg J."/>
            <person name="Griggs A."/>
            <person name="Gujja S."/>
            <person name="Heiman D."/>
            <person name="Hepburn T."/>
            <person name="Howarth C."/>
            <person name="Jen D."/>
            <person name="Larson L."/>
            <person name="Lewis B."/>
            <person name="Mehta T."/>
            <person name="Park D."/>
            <person name="Pearson M."/>
            <person name="Roberts A."/>
            <person name="Saif S."/>
            <person name="Shenoy N."/>
            <person name="Sisk P."/>
            <person name="Stolte C."/>
            <person name="Sykes S."/>
            <person name="Walk T."/>
            <person name="White J."/>
            <person name="Yandava C."/>
            <person name="Burger G."/>
            <person name="Gray M.W."/>
            <person name="Holland P.W.H."/>
            <person name="King N."/>
            <person name="Lang F.B.F."/>
            <person name="Roger A.J."/>
            <person name="Ruiz-Trillo I."/>
            <person name="Lander E."/>
            <person name="Nusbaum C."/>
        </authorList>
    </citation>
    <scope>NUCLEOTIDE SEQUENCE [LARGE SCALE GENOMIC DNA]</scope>
    <source>
        <strain evidence="12">ATCC 38327</strain>
    </source>
</reference>
<dbReference type="VEuPathDB" id="FungiDB:AMAG_09754"/>
<dbReference type="GO" id="GO:0003723">
    <property type="term" value="F:RNA binding"/>
    <property type="evidence" value="ECO:0007669"/>
    <property type="project" value="UniProtKB-KW"/>
</dbReference>